<dbReference type="CDD" id="cd00077">
    <property type="entry name" value="HDc"/>
    <property type="match status" value="1"/>
</dbReference>
<dbReference type="PANTHER" id="PTHR45228:SF1">
    <property type="entry name" value="CYCLIC DI-GMP PHOSPHODIESTERASE TM_0186"/>
    <property type="match status" value="1"/>
</dbReference>
<evidence type="ECO:0000259" key="1">
    <source>
        <dbReference type="PROSITE" id="PS51831"/>
    </source>
</evidence>
<protein>
    <submittedName>
        <fullName evidence="3">Phosphohydrolase</fullName>
    </submittedName>
</protein>
<gene>
    <name evidence="3" type="ORF">C7B47_15740</name>
</gene>
<organism evidence="3 4">
    <name type="scientific">Sulfobacillus thermosulfidooxidans</name>
    <dbReference type="NCBI Taxonomy" id="28034"/>
    <lineage>
        <taxon>Bacteria</taxon>
        <taxon>Bacillati</taxon>
        <taxon>Bacillota</taxon>
        <taxon>Clostridia</taxon>
        <taxon>Eubacteriales</taxon>
        <taxon>Clostridiales Family XVII. Incertae Sedis</taxon>
        <taxon>Sulfobacillus</taxon>
    </lineage>
</organism>
<dbReference type="GO" id="GO:0016787">
    <property type="term" value="F:hydrolase activity"/>
    <property type="evidence" value="ECO:0007669"/>
    <property type="project" value="UniProtKB-KW"/>
</dbReference>
<dbReference type="InterPro" id="IPR052020">
    <property type="entry name" value="Cyclic_di-GMP/3'3'-cGAMP_PDE"/>
</dbReference>
<keyword evidence="3" id="KW-0378">Hydrolase</keyword>
<dbReference type="InterPro" id="IPR037522">
    <property type="entry name" value="HD_GYP_dom"/>
</dbReference>
<evidence type="ECO:0000313" key="3">
    <source>
        <dbReference type="EMBL" id="PSR23574.1"/>
    </source>
</evidence>
<dbReference type="SMART" id="SM00471">
    <property type="entry name" value="HDc"/>
    <property type="match status" value="1"/>
</dbReference>
<dbReference type="PANTHER" id="PTHR45228">
    <property type="entry name" value="CYCLIC DI-GMP PHOSPHODIESTERASE TM_0186-RELATED"/>
    <property type="match status" value="1"/>
</dbReference>
<dbReference type="Proteomes" id="UP000242705">
    <property type="component" value="Unassembled WGS sequence"/>
</dbReference>
<dbReference type="InterPro" id="IPR006674">
    <property type="entry name" value="HD_domain"/>
</dbReference>
<sequence length="450" mass="50075">MSIPTAELVAALSRALDLTEGEPMGHAMRTCWIGMEIGRHLDLPEKERAELYYALLLKDAGCSANAQQVTEWFGTDDRSAKYALKSVNWSNLWHAMRYAVSQAKVGAPLAQRIYQIVSLGKRGQGAARELVEMRCTRGADVVRELGWVNIAPQAVLNLDEHWDGSGHPRGLKGEEIPILARILNLAQTVEIFWNRSGPDSALQVAQDRKGTWFDPELVDIFLAMARPAQFWYQLSHISDPHSIAALDPDPSAVPLNSLDQLLHIARVFGEIVDTKSSWTAMHSMRTARVAAEIAEIMGLSKRLQEETLLAGFFHDLGKLGVSNLILDKPGRLDEMERREIEKHPQWTYHILEPLSLLHPVAVAAASHHERLDGCGYHLGLKGQEIPLTGQIVAVADVYDALAHARPYRRQLDTDEVLAIMRPDAGIKLSGPAMEALEWGLSHRSEPFYLP</sequence>
<feature type="domain" description="HD-GYP" evidence="2">
    <location>
        <begin position="257"/>
        <end position="450"/>
    </location>
</feature>
<dbReference type="AlphaFoldDB" id="A0A2T2WMW3"/>
<dbReference type="SUPFAM" id="SSF109604">
    <property type="entry name" value="HD-domain/PDEase-like"/>
    <property type="match status" value="2"/>
</dbReference>
<feature type="domain" description="HD-GYP" evidence="2">
    <location>
        <begin position="1"/>
        <end position="237"/>
    </location>
</feature>
<proteinExistence type="predicted"/>
<evidence type="ECO:0000259" key="2">
    <source>
        <dbReference type="PROSITE" id="PS51832"/>
    </source>
</evidence>
<dbReference type="Pfam" id="PF13487">
    <property type="entry name" value="HD_5"/>
    <property type="match status" value="2"/>
</dbReference>
<dbReference type="PROSITE" id="PS51832">
    <property type="entry name" value="HD_GYP"/>
    <property type="match status" value="2"/>
</dbReference>
<comment type="caution">
    <text evidence="3">The sequence shown here is derived from an EMBL/GenBank/DDBJ whole genome shotgun (WGS) entry which is preliminary data.</text>
</comment>
<dbReference type="Gene3D" id="1.10.3210.10">
    <property type="entry name" value="Hypothetical protein af1432"/>
    <property type="match status" value="3"/>
</dbReference>
<name>A0A2T2WMW3_SULTH</name>
<dbReference type="EMBL" id="PXYX01000067">
    <property type="protein sequence ID" value="PSR23574.1"/>
    <property type="molecule type" value="Genomic_DNA"/>
</dbReference>
<dbReference type="InterPro" id="IPR003607">
    <property type="entry name" value="HD/PDEase_dom"/>
</dbReference>
<feature type="domain" description="HD" evidence="1">
    <location>
        <begin position="279"/>
        <end position="401"/>
    </location>
</feature>
<accession>A0A2T2WMW3</accession>
<evidence type="ECO:0000313" key="4">
    <source>
        <dbReference type="Proteomes" id="UP000242705"/>
    </source>
</evidence>
<dbReference type="PROSITE" id="PS51831">
    <property type="entry name" value="HD"/>
    <property type="match status" value="1"/>
</dbReference>
<reference evidence="3 4" key="1">
    <citation type="journal article" date="2014" name="BMC Genomics">
        <title>Comparison of environmental and isolate Sulfobacillus genomes reveals diverse carbon, sulfur, nitrogen, and hydrogen metabolisms.</title>
        <authorList>
            <person name="Justice N.B."/>
            <person name="Norman A."/>
            <person name="Brown C.T."/>
            <person name="Singh A."/>
            <person name="Thomas B.C."/>
            <person name="Banfield J.F."/>
        </authorList>
    </citation>
    <scope>NUCLEOTIDE SEQUENCE [LARGE SCALE GENOMIC DNA]</scope>
    <source>
        <strain evidence="3">AMDSBA5</strain>
    </source>
</reference>